<dbReference type="PANTHER" id="PTHR12066:SF0">
    <property type="entry name" value="TELOMERASE REVERSE TRANSCRIPTASE"/>
    <property type="match status" value="1"/>
</dbReference>
<dbReference type="PANTHER" id="PTHR12066">
    <property type="entry name" value="TELOMERASE REVERSE TRANSCRIPTASE"/>
    <property type="match status" value="1"/>
</dbReference>
<evidence type="ECO:0000256" key="11">
    <source>
        <dbReference type="ARBA" id="ARBA00023242"/>
    </source>
</evidence>
<evidence type="ECO:0007829" key="18">
    <source>
        <dbReference type="PDB" id="6ZD2"/>
    </source>
</evidence>
<protein>
    <recommendedName>
        <fullName evidence="3 13">Telomerase reverse transcriptase</fullName>
        <ecNumber evidence="2 13">2.7.7.49</ecNumber>
    </recommendedName>
    <alternativeName>
        <fullName evidence="13">Telomerase catalytic subunit</fullName>
    </alternativeName>
</protein>
<evidence type="ECO:0007829" key="17">
    <source>
        <dbReference type="PDB" id="6ZD1"/>
    </source>
</evidence>
<dbReference type="SMART" id="SM00975">
    <property type="entry name" value="Telomerase_RBD"/>
    <property type="match status" value="1"/>
</dbReference>
<dbReference type="PRINTS" id="PR01365">
    <property type="entry name" value="TELOMERASERT"/>
</dbReference>
<dbReference type="GeneID" id="8296986"/>
<evidence type="ECO:0000256" key="6">
    <source>
        <dbReference type="ARBA" id="ARBA00022695"/>
    </source>
</evidence>
<keyword evidence="5 13" id="KW-0808">Transferase</keyword>
<dbReference type="EMBL" id="GG692399">
    <property type="protein sequence ID" value="EER32337.1"/>
    <property type="molecule type" value="Genomic_DNA"/>
</dbReference>
<dbReference type="PDB" id="6ZD2">
    <property type="method" value="X-ray"/>
    <property type="resolution" value="2.84 A"/>
    <property type="chains" value="A=158-745"/>
</dbReference>
<dbReference type="PDB" id="6ZDP">
    <property type="method" value="X-ray"/>
    <property type="resolution" value="2.85 A"/>
    <property type="chains" value="A=158-879"/>
</dbReference>
<dbReference type="PROSITE" id="PS50878">
    <property type="entry name" value="RT_POL"/>
    <property type="match status" value="1"/>
</dbReference>
<evidence type="ECO:0000256" key="13">
    <source>
        <dbReference type="RuleBase" id="RU365061"/>
    </source>
</evidence>
<keyword evidence="11 13" id="KW-0539">Nucleus</keyword>
<accession>C5MCQ7</accession>
<evidence type="ECO:0000256" key="2">
    <source>
        <dbReference type="ARBA" id="ARBA00012493"/>
    </source>
</evidence>
<evidence type="ECO:0000256" key="3">
    <source>
        <dbReference type="ARBA" id="ARBA00016182"/>
    </source>
</evidence>
<dbReference type="KEGG" id="ctp:CTRG_04008"/>
<comment type="catalytic activity">
    <reaction evidence="12 13">
        <text>DNA(n) + a 2'-deoxyribonucleoside 5'-triphosphate = DNA(n+1) + diphosphate</text>
        <dbReference type="Rhea" id="RHEA:22508"/>
        <dbReference type="Rhea" id="RHEA-COMP:17339"/>
        <dbReference type="Rhea" id="RHEA-COMP:17340"/>
        <dbReference type="ChEBI" id="CHEBI:33019"/>
        <dbReference type="ChEBI" id="CHEBI:61560"/>
        <dbReference type="ChEBI" id="CHEBI:173112"/>
        <dbReference type="EC" id="2.7.7.49"/>
    </reaction>
</comment>
<keyword evidence="9 13" id="KW-0779">Telomere</keyword>
<dbReference type="InterPro" id="IPR021891">
    <property type="entry name" value="Telomerase_RBD"/>
</dbReference>
<gene>
    <name evidence="15" type="ORF">CTRG_04008</name>
</gene>
<dbReference type="OrthoDB" id="289721at2759"/>
<comment type="subcellular location">
    <subcellularLocation>
        <location evidence="13">Nucleus</location>
    </subcellularLocation>
    <subcellularLocation>
        <location evidence="13">Chromosome</location>
        <location evidence="13">Telomere</location>
    </subcellularLocation>
</comment>
<dbReference type="VEuPathDB" id="FungiDB:CTRG_04008"/>
<evidence type="ECO:0000256" key="1">
    <source>
        <dbReference type="ARBA" id="ARBA00008001"/>
    </source>
</evidence>
<dbReference type="GO" id="GO:0000781">
    <property type="term" value="C:chromosome, telomeric region"/>
    <property type="evidence" value="ECO:0007669"/>
    <property type="project" value="UniProtKB-SubCell"/>
</dbReference>
<evidence type="ECO:0000313" key="15">
    <source>
        <dbReference type="EMBL" id="EER32337.1"/>
    </source>
</evidence>
<organism evidence="15 16">
    <name type="scientific">Candida tropicalis (strain ATCC MYA-3404 / T1)</name>
    <name type="common">Yeast</name>
    <dbReference type="NCBI Taxonomy" id="294747"/>
    <lineage>
        <taxon>Eukaryota</taxon>
        <taxon>Fungi</taxon>
        <taxon>Dikarya</taxon>
        <taxon>Ascomycota</taxon>
        <taxon>Saccharomycotina</taxon>
        <taxon>Pichiomycetes</taxon>
        <taxon>Debaryomycetaceae</taxon>
        <taxon>Candida/Lodderomyces clade</taxon>
        <taxon>Candida</taxon>
    </lineage>
</organism>
<dbReference type="STRING" id="294747.C5MCQ7"/>
<dbReference type="GO" id="GO:0003720">
    <property type="term" value="F:telomerase activity"/>
    <property type="evidence" value="ECO:0007669"/>
    <property type="project" value="InterPro"/>
</dbReference>
<dbReference type="EC" id="2.7.7.49" evidence="2 13"/>
<dbReference type="Proteomes" id="UP000002037">
    <property type="component" value="Unassembled WGS sequence"/>
</dbReference>
<evidence type="ECO:0000256" key="10">
    <source>
        <dbReference type="ARBA" id="ARBA00022918"/>
    </source>
</evidence>
<dbReference type="HOGENOM" id="CLU_012565_0_0_1"/>
<comment type="similarity">
    <text evidence="1 13">Belongs to the reverse transcriptase family. Telomerase subfamily.</text>
</comment>
<reference evidence="17 18" key="2">
    <citation type="journal article" date="2021" name="Nucleic Acids Res.">
        <title>Crystal structures of N-terminally truncated telomerase reverse transcriptase from fungi.</title>
        <authorList>
            <person name="Zhai L.T."/>
            <person name="Rety S."/>
            <person name="Chen W.F."/>
            <person name="Song Z.Y."/>
            <person name="Auguin D."/>
            <person name="Sun B."/>
            <person name="Dou S.X."/>
            <person name="Xi X.G."/>
        </authorList>
    </citation>
    <scope>X-RAY CRYSTALLOGRAPHY (2.47 ANGSTROMS) OF 177-879</scope>
</reference>
<keyword evidence="17 18" id="KW-0002">3D-structure</keyword>
<dbReference type="Gene3D" id="1.10.132.70">
    <property type="match status" value="1"/>
</dbReference>
<evidence type="ECO:0000256" key="4">
    <source>
        <dbReference type="ARBA" id="ARBA00022454"/>
    </source>
</evidence>
<keyword evidence="4 13" id="KW-0158">Chromosome</keyword>
<keyword evidence="7 13" id="KW-0479">Metal-binding</keyword>
<dbReference type="GO" id="GO:0007004">
    <property type="term" value="P:telomere maintenance via telomerase"/>
    <property type="evidence" value="ECO:0007669"/>
    <property type="project" value="TreeGrafter"/>
</dbReference>
<evidence type="ECO:0000256" key="12">
    <source>
        <dbReference type="ARBA" id="ARBA00048173"/>
    </source>
</evidence>
<proteinExistence type="evidence at protein level"/>
<dbReference type="GO" id="GO:0070034">
    <property type="term" value="F:telomerase RNA binding"/>
    <property type="evidence" value="ECO:0007669"/>
    <property type="project" value="TreeGrafter"/>
</dbReference>
<evidence type="ECO:0000256" key="9">
    <source>
        <dbReference type="ARBA" id="ARBA00022895"/>
    </source>
</evidence>
<evidence type="ECO:0000313" key="16">
    <source>
        <dbReference type="Proteomes" id="UP000002037"/>
    </source>
</evidence>
<feature type="domain" description="Reverse transcriptase" evidence="14">
    <location>
        <begin position="394"/>
        <end position="734"/>
    </location>
</feature>
<evidence type="ECO:0000256" key="5">
    <source>
        <dbReference type="ARBA" id="ARBA00022679"/>
    </source>
</evidence>
<dbReference type="Pfam" id="PF12009">
    <property type="entry name" value="Telomerase_RBD"/>
    <property type="match status" value="1"/>
</dbReference>
<dbReference type="eggNOG" id="KOG1005">
    <property type="taxonomic scope" value="Eukaryota"/>
</dbReference>
<dbReference type="PDB" id="6ZD6">
    <property type="method" value="X-ray"/>
    <property type="resolution" value="2.64 A"/>
    <property type="chains" value="A=177-879"/>
</dbReference>
<dbReference type="Gene3D" id="3.30.70.2630">
    <property type="match status" value="1"/>
</dbReference>
<keyword evidence="6 13" id="KW-0548">Nucleotidyltransferase</keyword>
<dbReference type="RefSeq" id="XP_002549711.1">
    <property type="nucleotide sequence ID" value="XM_002549665.1"/>
</dbReference>
<dbReference type="InterPro" id="IPR003545">
    <property type="entry name" value="Telomerase_RT"/>
</dbReference>
<dbReference type="GO" id="GO:0000333">
    <property type="term" value="C:telomerase catalytic core complex"/>
    <property type="evidence" value="ECO:0007669"/>
    <property type="project" value="TreeGrafter"/>
</dbReference>
<sequence>MQTISLLQYVKDNSSDQSVQLPSFINYLKSVNLIEITKPNKLPRITSDTSYQDFINNLITELVLRKSQNVLVSGYKSTIEDSKVALPCVNLDGNFLPTNLNDSNWHRVFTLLGSEKFLNLLINHKGFLKHKNGQQIQIFGDITSYAKPAAKAVLPIPKWIYKFDVLYQSRNPRYRNYEIIRTNVQEVLAEIVSPSTKNPNSENPAVKKRFRGIKNVVSRIISNDKKCRYDLIYNKYLSSSDTRKLKTMIDYSTKFNRVVEVVLIIMGKLLPLDAWGGTENKKVIQDRIVDFLRLGANERLHLDDVLSGIKLSKFKWLGVGNNISSQQDFQIRKRLLEGYINWVFISLVKNIVRAFWYVTESSNMDRSKLFYFTHSIWNELSSNWITKYAKGNLVQVVSPESKGQFTNGKIKLIPKRGGFRVICVPLKQSLYSFNNKRNFALKQKEKWDYIFYQKYTLSPVRQVLQLKLNALRKSDMGHRSSVNSTNEVADRILTFRNDLLKKNKTLPVLYMIKFDMKECYDRLNQNALKESIAGIFKEDNENTTYHVREYGTLDEFLKLKRVRTLIETEVQNFNIIMNSKDEAEAGSRSYGTKVDKVKTLSISKNKIIEVCHSQIEDATCLVKNKEGQYDLFKRKQGVFQGFSLSGIFCDILYSTMVSKEFKFLWEATEDNLLLRLVDDFIFITSNKDTLKKVKDKISSNELQKYGAFVNHEKTVEINGEAGSSNKMTFVGLDINCLTLDVKKDSSQFSRPTCKFRSFKALFSNLKQFYCSNLSEFLLDFSSNSLETIRENVDAILKLTFEAIQTSFATISKQDSFERYRFMKFLHVIIETTIEKFARVNGSMEGVEYLLTCIKITITKSLAFMATKQEIIEWLYTLTI</sequence>
<evidence type="ECO:0000256" key="7">
    <source>
        <dbReference type="ARBA" id="ARBA00022723"/>
    </source>
</evidence>
<name>C5MCQ7_CANTT</name>
<keyword evidence="8 13" id="KW-0460">Magnesium</keyword>
<evidence type="ECO:0000259" key="14">
    <source>
        <dbReference type="PROSITE" id="PS50878"/>
    </source>
</evidence>
<evidence type="ECO:0000256" key="8">
    <source>
        <dbReference type="ARBA" id="ARBA00022842"/>
    </source>
</evidence>
<dbReference type="InterPro" id="IPR000477">
    <property type="entry name" value="RT_dom"/>
</dbReference>
<dbReference type="PDB" id="6ZD1">
    <property type="method" value="X-ray"/>
    <property type="resolution" value="2.47 A"/>
    <property type="chains" value="A=177-879"/>
</dbReference>
<dbReference type="SMR" id="C5MCQ7"/>
<keyword evidence="10 13" id="KW-0695">RNA-directed DNA polymerase</keyword>
<dbReference type="GO" id="GO:0046872">
    <property type="term" value="F:metal ion binding"/>
    <property type="evidence" value="ECO:0007669"/>
    <property type="project" value="UniProtKB-KW"/>
</dbReference>
<reference evidence="15 16" key="1">
    <citation type="journal article" date="2009" name="Nature">
        <title>Evolution of pathogenicity and sexual reproduction in eight Candida genomes.</title>
        <authorList>
            <person name="Butler G."/>
            <person name="Rasmussen M.D."/>
            <person name="Lin M.F."/>
            <person name="Santos M.A."/>
            <person name="Sakthikumar S."/>
            <person name="Munro C.A."/>
            <person name="Rheinbay E."/>
            <person name="Grabherr M."/>
            <person name="Forche A."/>
            <person name="Reedy J.L."/>
            <person name="Agrafioti I."/>
            <person name="Arnaud M.B."/>
            <person name="Bates S."/>
            <person name="Brown A.J."/>
            <person name="Brunke S."/>
            <person name="Costanzo M.C."/>
            <person name="Fitzpatrick D.A."/>
            <person name="de Groot P.W."/>
            <person name="Harris D."/>
            <person name="Hoyer L.L."/>
            <person name="Hube B."/>
            <person name="Klis F.M."/>
            <person name="Kodira C."/>
            <person name="Lennard N."/>
            <person name="Logue M.E."/>
            <person name="Martin R."/>
            <person name="Neiman A.M."/>
            <person name="Nikolaou E."/>
            <person name="Quail M.A."/>
            <person name="Quinn J."/>
            <person name="Santos M.C."/>
            <person name="Schmitzberger F.F."/>
            <person name="Sherlock G."/>
            <person name="Shah P."/>
            <person name="Silverstein K.A."/>
            <person name="Skrzypek M.S."/>
            <person name="Soll D."/>
            <person name="Staggs R."/>
            <person name="Stansfield I."/>
            <person name="Stumpf M.P."/>
            <person name="Sudbery P.E."/>
            <person name="Srikantha T."/>
            <person name="Zeng Q."/>
            <person name="Berman J."/>
            <person name="Berriman M."/>
            <person name="Heitman J."/>
            <person name="Gow N.A."/>
            <person name="Lorenz M.C."/>
            <person name="Birren B.W."/>
            <person name="Kellis M."/>
            <person name="Cuomo C.A."/>
        </authorList>
    </citation>
    <scope>NUCLEOTIDE SEQUENCE [LARGE SCALE GENOMIC DNA]</scope>
    <source>
        <strain evidence="16">ATCC MYA-3404 / T1</strain>
    </source>
</reference>
<comment type="function">
    <text evidence="13">Telomerase is a ribonucleoprotein enzyme essential for the replication of chromosome termini in most eukaryotes. It elongates telomeres. It is a reverse transcriptase that adds simple sequence repeats to chromosome ends by copying a template sequence within the RNA component of the enzyme.</text>
</comment>
<dbReference type="AlphaFoldDB" id="C5MCQ7"/>
<dbReference type="GO" id="GO:0042162">
    <property type="term" value="F:telomeric DNA binding"/>
    <property type="evidence" value="ECO:0007669"/>
    <property type="project" value="TreeGrafter"/>
</dbReference>
<dbReference type="CDD" id="cd01648">
    <property type="entry name" value="TERT"/>
    <property type="match status" value="1"/>
</dbReference>
<keyword evidence="16" id="KW-1185">Reference proteome</keyword>